<comment type="caution">
    <text evidence="2">The sequence shown here is derived from an EMBL/GenBank/DDBJ whole genome shotgun (WGS) entry which is preliminary data.</text>
</comment>
<evidence type="ECO:0000256" key="1">
    <source>
        <dbReference type="SAM" id="SignalP"/>
    </source>
</evidence>
<keyword evidence="3" id="KW-1185">Reference proteome</keyword>
<protein>
    <recommendedName>
        <fullName evidence="4">Altered inheritance of mitochondria protein 24, mitochondrial</fullName>
    </recommendedName>
</protein>
<sequence>MLGTWAYRLVAVGHASLAITVLELNESCKAGDTNATCVLSLGSPTYWDTQVQLVWQGDVVLQSSTSITSQAWMSSVSSIEFNVTGSVSLQSDVLLKATGSVRIRADRFTAADRVSVISAKGEVSLGSHTCSKGVYIEGLSVQLQGRSVILHCREGEVKLASQNGRVFADGKASREVGKTRKFPQFDHQIWIMAGTVILSDPLTTLFAQRVVIDSKKDAIVSATMARELHNGEKSGAGGEDSDKGVQQVEIYTRAFGHLHLGWKGMSWFVDYIWAIGATVTLESSFTIHTEGLDGCENRETKLQDLCPALLAEWPAIGDWPKERYFFESDIKFDVMLAARDALVMSTRSKVQGASVLACASGKLQVMDGASLDASGRGCEAGADADGAGHSGDRGGEPAMTYLGQARCSAAGGGGNLGDGGAGMLVRGEVSTACARRGQRRDRAFLREPLGWLPTAGAAGGGRDHCRVSSWSHNTEKCAMPPGSNGGGLVWLSAGDLRFHAGVTVKADGLAG</sequence>
<name>A0ABN9VXY1_9DINO</name>
<dbReference type="Proteomes" id="UP001189429">
    <property type="component" value="Unassembled WGS sequence"/>
</dbReference>
<feature type="chain" id="PRO_5046690127" description="Altered inheritance of mitochondria protein 24, mitochondrial" evidence="1">
    <location>
        <begin position="31"/>
        <end position="511"/>
    </location>
</feature>
<gene>
    <name evidence="2" type="ORF">PCOR1329_LOCUS61490</name>
</gene>
<accession>A0ABN9VXY1</accession>
<keyword evidence="1" id="KW-0732">Signal</keyword>
<feature type="signal peptide" evidence="1">
    <location>
        <begin position="1"/>
        <end position="30"/>
    </location>
</feature>
<organism evidence="2 3">
    <name type="scientific">Prorocentrum cordatum</name>
    <dbReference type="NCBI Taxonomy" id="2364126"/>
    <lineage>
        <taxon>Eukaryota</taxon>
        <taxon>Sar</taxon>
        <taxon>Alveolata</taxon>
        <taxon>Dinophyceae</taxon>
        <taxon>Prorocentrales</taxon>
        <taxon>Prorocentraceae</taxon>
        <taxon>Prorocentrum</taxon>
    </lineage>
</organism>
<dbReference type="EMBL" id="CAUYUJ010017735">
    <property type="protein sequence ID" value="CAK0877410.1"/>
    <property type="molecule type" value="Genomic_DNA"/>
</dbReference>
<proteinExistence type="predicted"/>
<evidence type="ECO:0000313" key="2">
    <source>
        <dbReference type="EMBL" id="CAK0877410.1"/>
    </source>
</evidence>
<reference evidence="2" key="1">
    <citation type="submission" date="2023-10" db="EMBL/GenBank/DDBJ databases">
        <authorList>
            <person name="Chen Y."/>
            <person name="Shah S."/>
            <person name="Dougan E. K."/>
            <person name="Thang M."/>
            <person name="Chan C."/>
        </authorList>
    </citation>
    <scope>NUCLEOTIDE SEQUENCE [LARGE SCALE GENOMIC DNA]</scope>
</reference>
<feature type="non-terminal residue" evidence="2">
    <location>
        <position position="511"/>
    </location>
</feature>
<evidence type="ECO:0008006" key="4">
    <source>
        <dbReference type="Google" id="ProtNLM"/>
    </source>
</evidence>
<evidence type="ECO:0000313" key="3">
    <source>
        <dbReference type="Proteomes" id="UP001189429"/>
    </source>
</evidence>